<feature type="compositionally biased region" description="Polar residues" evidence="1">
    <location>
        <begin position="215"/>
        <end position="225"/>
    </location>
</feature>
<comment type="caution">
    <text evidence="2">The sequence shown here is derived from an EMBL/GenBank/DDBJ whole genome shotgun (WGS) entry which is preliminary data.</text>
</comment>
<evidence type="ECO:0000313" key="2">
    <source>
        <dbReference type="EMBL" id="GJT22409.1"/>
    </source>
</evidence>
<keyword evidence="3" id="KW-1185">Reference proteome</keyword>
<accession>A0ABQ5CB09</accession>
<reference evidence="2" key="1">
    <citation type="journal article" date="2022" name="Int. J. Mol. Sci.">
        <title>Draft Genome of Tanacetum Coccineum: Genomic Comparison of Closely Related Tanacetum-Family Plants.</title>
        <authorList>
            <person name="Yamashiro T."/>
            <person name="Shiraishi A."/>
            <person name="Nakayama K."/>
            <person name="Satake H."/>
        </authorList>
    </citation>
    <scope>NUCLEOTIDE SEQUENCE</scope>
</reference>
<name>A0ABQ5CB09_9ASTR</name>
<dbReference type="EMBL" id="BQNB010013966">
    <property type="protein sequence ID" value="GJT22409.1"/>
    <property type="molecule type" value="Genomic_DNA"/>
</dbReference>
<feature type="compositionally biased region" description="Acidic residues" evidence="1">
    <location>
        <begin position="187"/>
        <end position="197"/>
    </location>
</feature>
<dbReference type="Proteomes" id="UP001151760">
    <property type="component" value="Unassembled WGS sequence"/>
</dbReference>
<evidence type="ECO:0000256" key="1">
    <source>
        <dbReference type="SAM" id="MobiDB-lite"/>
    </source>
</evidence>
<gene>
    <name evidence="2" type="ORF">Tco_0892346</name>
</gene>
<feature type="region of interest" description="Disordered" evidence="1">
    <location>
        <begin position="144"/>
        <end position="225"/>
    </location>
</feature>
<organism evidence="2 3">
    <name type="scientific">Tanacetum coccineum</name>
    <dbReference type="NCBI Taxonomy" id="301880"/>
    <lineage>
        <taxon>Eukaryota</taxon>
        <taxon>Viridiplantae</taxon>
        <taxon>Streptophyta</taxon>
        <taxon>Embryophyta</taxon>
        <taxon>Tracheophyta</taxon>
        <taxon>Spermatophyta</taxon>
        <taxon>Magnoliopsida</taxon>
        <taxon>eudicotyledons</taxon>
        <taxon>Gunneridae</taxon>
        <taxon>Pentapetalae</taxon>
        <taxon>asterids</taxon>
        <taxon>campanulids</taxon>
        <taxon>Asterales</taxon>
        <taxon>Asteraceae</taxon>
        <taxon>Asteroideae</taxon>
        <taxon>Anthemideae</taxon>
        <taxon>Anthemidinae</taxon>
        <taxon>Tanacetum</taxon>
    </lineage>
</organism>
<reference evidence="2" key="2">
    <citation type="submission" date="2022-01" db="EMBL/GenBank/DDBJ databases">
        <authorList>
            <person name="Yamashiro T."/>
            <person name="Shiraishi A."/>
            <person name="Satake H."/>
            <person name="Nakayama K."/>
        </authorList>
    </citation>
    <scope>NUCLEOTIDE SEQUENCE</scope>
</reference>
<evidence type="ECO:0000313" key="3">
    <source>
        <dbReference type="Proteomes" id="UP001151760"/>
    </source>
</evidence>
<sequence>MMSLEVGKLKDEVICTLARQLTEVAAMAYVLRFATLLSLYVGVLSLPAQRKSSRLWQWDQVLAQNVPHGSIYSVSDIVDTFFKKSHPGHYLCHKVVLSAFNDTAHYPDQGGDNKKDMLQKAIVQPVSTSDVNVGVAVHPISDGLNELTRSSEEGTGAEKGVSELPTTAEQHPRATDIIRNPGMIDCTCDEEDEEENRDEGGRLSQSGKELKKLLGTNNGGNESEP</sequence>
<protein>
    <submittedName>
        <fullName evidence="2">Uncharacterized protein</fullName>
    </submittedName>
</protein>
<proteinExistence type="predicted"/>